<dbReference type="AlphaFoldDB" id="A0A8K1D6R8"/>
<sequence>MPVYPQILRCAGYLRSVFVLTCDRKGRIRLMGKRDGDQNESHQVDEPSSDDSDADKVNDHSNGASTSRD</sequence>
<name>A0A8K1D6R8_9PASS</name>
<evidence type="ECO:0000313" key="3">
    <source>
        <dbReference type="Proteomes" id="UP000796761"/>
    </source>
</evidence>
<evidence type="ECO:0000313" key="2">
    <source>
        <dbReference type="EMBL" id="TRZ05194.1"/>
    </source>
</evidence>
<feature type="compositionally biased region" description="Polar residues" evidence="1">
    <location>
        <begin position="60"/>
        <end position="69"/>
    </location>
</feature>
<organism evidence="2 3">
    <name type="scientific">Zosterops borbonicus</name>
    <dbReference type="NCBI Taxonomy" id="364589"/>
    <lineage>
        <taxon>Eukaryota</taxon>
        <taxon>Metazoa</taxon>
        <taxon>Chordata</taxon>
        <taxon>Craniata</taxon>
        <taxon>Vertebrata</taxon>
        <taxon>Euteleostomi</taxon>
        <taxon>Archelosauria</taxon>
        <taxon>Archosauria</taxon>
        <taxon>Dinosauria</taxon>
        <taxon>Saurischia</taxon>
        <taxon>Theropoda</taxon>
        <taxon>Coelurosauria</taxon>
        <taxon>Aves</taxon>
        <taxon>Neognathae</taxon>
        <taxon>Neoaves</taxon>
        <taxon>Telluraves</taxon>
        <taxon>Australaves</taxon>
        <taxon>Passeriformes</taxon>
        <taxon>Sylvioidea</taxon>
        <taxon>Zosteropidae</taxon>
        <taxon>Zosterops</taxon>
    </lineage>
</organism>
<dbReference type="Proteomes" id="UP000796761">
    <property type="component" value="Unassembled WGS sequence"/>
</dbReference>
<dbReference type="EMBL" id="SWJQ01005741">
    <property type="protein sequence ID" value="TRZ05194.1"/>
    <property type="molecule type" value="Genomic_DNA"/>
</dbReference>
<reference evidence="2" key="1">
    <citation type="submission" date="2019-04" db="EMBL/GenBank/DDBJ databases">
        <title>Genome assembly of Zosterops borbonicus 15179.</title>
        <authorList>
            <person name="Leroy T."/>
            <person name="Anselmetti Y."/>
            <person name="Tilak M.-K."/>
            <person name="Nabholz B."/>
        </authorList>
    </citation>
    <scope>NUCLEOTIDE SEQUENCE</scope>
    <source>
        <strain evidence="2">HGM_15179</strain>
        <tissue evidence="2">Muscle</tissue>
    </source>
</reference>
<comment type="caution">
    <text evidence="2">The sequence shown here is derived from an EMBL/GenBank/DDBJ whole genome shotgun (WGS) entry which is preliminary data.</text>
</comment>
<accession>A0A8K1D6R8</accession>
<feature type="compositionally biased region" description="Basic and acidic residues" evidence="1">
    <location>
        <begin position="32"/>
        <end position="45"/>
    </location>
</feature>
<protein>
    <submittedName>
        <fullName evidence="2">Uncharacterized protein</fullName>
    </submittedName>
</protein>
<evidence type="ECO:0000256" key="1">
    <source>
        <dbReference type="SAM" id="MobiDB-lite"/>
    </source>
</evidence>
<keyword evidence="3" id="KW-1185">Reference proteome</keyword>
<gene>
    <name evidence="2" type="ORF">HGM15179_021913</name>
</gene>
<feature type="region of interest" description="Disordered" evidence="1">
    <location>
        <begin position="29"/>
        <end position="69"/>
    </location>
</feature>
<proteinExistence type="predicted"/>